<reference evidence="6 7" key="1">
    <citation type="submission" date="2018-07" db="EMBL/GenBank/DDBJ databases">
        <title>Genomic Encyclopedia of Type Strains, Phase IV (KMG-IV): sequencing the most valuable type-strain genomes for metagenomic binning, comparative biology and taxonomic classification.</title>
        <authorList>
            <person name="Goeker M."/>
        </authorList>
    </citation>
    <scope>NUCLEOTIDE SEQUENCE [LARGE SCALE GENOMIC DNA]</scope>
    <source>
        <strain evidence="6 7">DSM 27016</strain>
    </source>
</reference>
<dbReference type="Pfam" id="PF00669">
    <property type="entry name" value="Flagellin_N"/>
    <property type="match status" value="1"/>
</dbReference>
<dbReference type="GO" id="GO:0009424">
    <property type="term" value="C:bacterial-type flagellum hook"/>
    <property type="evidence" value="ECO:0007669"/>
    <property type="project" value="InterPro"/>
</dbReference>
<feature type="domain" description="Flagellin C-terminal" evidence="5">
    <location>
        <begin position="222"/>
        <end position="300"/>
    </location>
</feature>
<keyword evidence="3" id="KW-0975">Bacterial flagellum</keyword>
<comment type="similarity">
    <text evidence="2">Belongs to the bacterial flagellin family.</text>
</comment>
<dbReference type="InterPro" id="IPR013384">
    <property type="entry name" value="Flagell_FlgL"/>
</dbReference>
<dbReference type="PANTHER" id="PTHR42792:SF1">
    <property type="entry name" value="FLAGELLAR HOOK-ASSOCIATED PROTEIN 3"/>
    <property type="match status" value="1"/>
</dbReference>
<comment type="caution">
    <text evidence="6">The sequence shown here is derived from an EMBL/GenBank/DDBJ whole genome shotgun (WGS) entry which is preliminary data.</text>
</comment>
<dbReference type="RefSeq" id="WP_114298220.1">
    <property type="nucleotide sequence ID" value="NZ_QPJT01000014.1"/>
</dbReference>
<dbReference type="EMBL" id="QPJT01000014">
    <property type="protein sequence ID" value="RCX14779.1"/>
    <property type="molecule type" value="Genomic_DNA"/>
</dbReference>
<dbReference type="Pfam" id="PF00700">
    <property type="entry name" value="Flagellin_C"/>
    <property type="match status" value="1"/>
</dbReference>
<evidence type="ECO:0000259" key="4">
    <source>
        <dbReference type="Pfam" id="PF00669"/>
    </source>
</evidence>
<dbReference type="InterPro" id="IPR001029">
    <property type="entry name" value="Flagellin_N"/>
</dbReference>
<accession>A0A369AZS0</accession>
<evidence type="ECO:0000313" key="7">
    <source>
        <dbReference type="Proteomes" id="UP000253034"/>
    </source>
</evidence>
<comment type="subcellular location">
    <subcellularLocation>
        <location evidence="1">Bacterial flagellum</location>
    </subcellularLocation>
</comment>
<dbReference type="Proteomes" id="UP000253034">
    <property type="component" value="Unassembled WGS sequence"/>
</dbReference>
<dbReference type="AlphaFoldDB" id="A0A369AZS0"/>
<evidence type="ECO:0000256" key="3">
    <source>
        <dbReference type="ARBA" id="ARBA00023143"/>
    </source>
</evidence>
<dbReference type="InterPro" id="IPR046358">
    <property type="entry name" value="Flagellin_C"/>
</dbReference>
<dbReference type="NCBIfam" id="TIGR02550">
    <property type="entry name" value="flagell_flgL"/>
    <property type="match status" value="1"/>
</dbReference>
<evidence type="ECO:0000256" key="2">
    <source>
        <dbReference type="ARBA" id="ARBA00005709"/>
    </source>
</evidence>
<gene>
    <name evidence="6" type="ORF">DFR58_11413</name>
</gene>
<dbReference type="InterPro" id="IPR001492">
    <property type="entry name" value="Flagellin"/>
</dbReference>
<keyword evidence="7" id="KW-1185">Reference proteome</keyword>
<keyword evidence="6" id="KW-0282">Flagellum</keyword>
<dbReference type="GO" id="GO:0071973">
    <property type="term" value="P:bacterial-type flagellum-dependent cell motility"/>
    <property type="evidence" value="ECO:0007669"/>
    <property type="project" value="InterPro"/>
</dbReference>
<organism evidence="6 7">
    <name type="scientific">Anaerobacterium chartisolvens</name>
    <dbReference type="NCBI Taxonomy" id="1297424"/>
    <lineage>
        <taxon>Bacteria</taxon>
        <taxon>Bacillati</taxon>
        <taxon>Bacillota</taxon>
        <taxon>Clostridia</taxon>
        <taxon>Eubacteriales</taxon>
        <taxon>Oscillospiraceae</taxon>
        <taxon>Anaerobacterium</taxon>
    </lineage>
</organism>
<dbReference type="OrthoDB" id="9758307at2"/>
<dbReference type="PANTHER" id="PTHR42792">
    <property type="entry name" value="FLAGELLIN"/>
    <property type="match status" value="1"/>
</dbReference>
<evidence type="ECO:0000313" key="6">
    <source>
        <dbReference type="EMBL" id="RCX14779.1"/>
    </source>
</evidence>
<evidence type="ECO:0000259" key="5">
    <source>
        <dbReference type="Pfam" id="PF00700"/>
    </source>
</evidence>
<sequence>MRITNTMLINNMMNAMKNNLSRLDKYQMQMATGKKIRIPSDDPVVAARALKLRTDVSELQQYKKNVKDAGSWLDTTESALTNVGDVLHRLNELAVQASTGTVTTEDSQKICEEAKQLKTQLVHIANTTYAGRYIFSGYKTNQAFMNADGTFNIDVDNAEAVKYEIGIGDDININVAGGDLFNSGTNAAAGATGAMMQHVDSFITALETGDKTGISQMIEDANSDMADVLRIRADVGARQNRLELTENRLGDDELNFSERMSDNENADIAETIMNLKNEENVYSASLAGGARIIQPSLVDFLR</sequence>
<evidence type="ECO:0000256" key="1">
    <source>
        <dbReference type="ARBA" id="ARBA00004365"/>
    </source>
</evidence>
<dbReference type="Gene3D" id="1.20.1330.10">
    <property type="entry name" value="f41 fragment of flagellin, N-terminal domain"/>
    <property type="match status" value="1"/>
</dbReference>
<protein>
    <submittedName>
        <fullName evidence="6">Flagellar hook-associated protein 3 FlgL</fullName>
    </submittedName>
</protein>
<keyword evidence="6" id="KW-0969">Cilium</keyword>
<name>A0A369AZS0_9FIRM</name>
<keyword evidence="6" id="KW-0966">Cell projection</keyword>
<dbReference type="SUPFAM" id="SSF64518">
    <property type="entry name" value="Phase 1 flagellin"/>
    <property type="match status" value="1"/>
</dbReference>
<feature type="domain" description="Flagellin N-terminal" evidence="4">
    <location>
        <begin position="4"/>
        <end position="140"/>
    </location>
</feature>
<proteinExistence type="inferred from homology"/>
<dbReference type="GO" id="GO:0005198">
    <property type="term" value="F:structural molecule activity"/>
    <property type="evidence" value="ECO:0007669"/>
    <property type="project" value="InterPro"/>
</dbReference>